<sequence length="111" mass="12012">MPVSLPNRNDGGGSLASEGACLCRLPWGVIVARWIAWVARVQIRRELGLQWREGGDGDWVSGSVGLKIRGCDSKLVAIFGSGWVALGREAATRVRRLPSPPLVTSWVLSVF</sequence>
<dbReference type="AlphaFoldDB" id="A0AA88J857"/>
<dbReference type="EMBL" id="BTGU01000195">
    <property type="protein sequence ID" value="GMN64805.1"/>
    <property type="molecule type" value="Genomic_DNA"/>
</dbReference>
<evidence type="ECO:0000313" key="2">
    <source>
        <dbReference type="Proteomes" id="UP001187192"/>
    </source>
</evidence>
<organism evidence="1 2">
    <name type="scientific">Ficus carica</name>
    <name type="common">Common fig</name>
    <dbReference type="NCBI Taxonomy" id="3494"/>
    <lineage>
        <taxon>Eukaryota</taxon>
        <taxon>Viridiplantae</taxon>
        <taxon>Streptophyta</taxon>
        <taxon>Embryophyta</taxon>
        <taxon>Tracheophyta</taxon>
        <taxon>Spermatophyta</taxon>
        <taxon>Magnoliopsida</taxon>
        <taxon>eudicotyledons</taxon>
        <taxon>Gunneridae</taxon>
        <taxon>Pentapetalae</taxon>
        <taxon>rosids</taxon>
        <taxon>fabids</taxon>
        <taxon>Rosales</taxon>
        <taxon>Moraceae</taxon>
        <taxon>Ficeae</taxon>
        <taxon>Ficus</taxon>
    </lineage>
</organism>
<name>A0AA88J857_FICCA</name>
<dbReference type="Proteomes" id="UP001187192">
    <property type="component" value="Unassembled WGS sequence"/>
</dbReference>
<protein>
    <submittedName>
        <fullName evidence="1">Uncharacterized protein</fullName>
    </submittedName>
</protein>
<evidence type="ECO:0000313" key="1">
    <source>
        <dbReference type="EMBL" id="GMN64805.1"/>
    </source>
</evidence>
<proteinExistence type="predicted"/>
<reference evidence="1" key="1">
    <citation type="submission" date="2023-07" db="EMBL/GenBank/DDBJ databases">
        <title>draft genome sequence of fig (Ficus carica).</title>
        <authorList>
            <person name="Takahashi T."/>
            <person name="Nishimura K."/>
        </authorList>
    </citation>
    <scope>NUCLEOTIDE SEQUENCE</scope>
</reference>
<comment type="caution">
    <text evidence="1">The sequence shown here is derived from an EMBL/GenBank/DDBJ whole genome shotgun (WGS) entry which is preliminary data.</text>
</comment>
<gene>
    <name evidence="1" type="ORF">TIFTF001_033869</name>
</gene>
<accession>A0AA88J857</accession>
<keyword evidence="2" id="KW-1185">Reference proteome</keyword>